<gene>
    <name evidence="4" type="ORF">B0J12DRAFT_649743</name>
</gene>
<protein>
    <submittedName>
        <fullName evidence="4">Beta-lactamase/transpeptidase-like protein</fullName>
    </submittedName>
</protein>
<organism evidence="4 5">
    <name type="scientific">Macrophomina phaseolina</name>
    <dbReference type="NCBI Taxonomy" id="35725"/>
    <lineage>
        <taxon>Eukaryota</taxon>
        <taxon>Fungi</taxon>
        <taxon>Dikarya</taxon>
        <taxon>Ascomycota</taxon>
        <taxon>Pezizomycotina</taxon>
        <taxon>Dothideomycetes</taxon>
        <taxon>Dothideomycetes incertae sedis</taxon>
        <taxon>Botryosphaeriales</taxon>
        <taxon>Botryosphaeriaceae</taxon>
        <taxon>Macrophomina</taxon>
    </lineage>
</organism>
<dbReference type="InterPro" id="IPR001466">
    <property type="entry name" value="Beta-lactam-related"/>
</dbReference>
<dbReference type="SUPFAM" id="SSF56601">
    <property type="entry name" value="beta-lactamase/transpeptidase-like"/>
    <property type="match status" value="1"/>
</dbReference>
<evidence type="ECO:0000259" key="3">
    <source>
        <dbReference type="Pfam" id="PF00144"/>
    </source>
</evidence>
<evidence type="ECO:0000256" key="2">
    <source>
        <dbReference type="ARBA" id="ARBA00022801"/>
    </source>
</evidence>
<reference evidence="4 5" key="1">
    <citation type="journal article" date="2021" name="Nat. Commun.">
        <title>Genetic determinants of endophytism in the Arabidopsis root mycobiome.</title>
        <authorList>
            <person name="Mesny F."/>
            <person name="Miyauchi S."/>
            <person name="Thiergart T."/>
            <person name="Pickel B."/>
            <person name="Atanasova L."/>
            <person name="Karlsson M."/>
            <person name="Huettel B."/>
            <person name="Barry K.W."/>
            <person name="Haridas S."/>
            <person name="Chen C."/>
            <person name="Bauer D."/>
            <person name="Andreopoulos W."/>
            <person name="Pangilinan J."/>
            <person name="LaButti K."/>
            <person name="Riley R."/>
            <person name="Lipzen A."/>
            <person name="Clum A."/>
            <person name="Drula E."/>
            <person name="Henrissat B."/>
            <person name="Kohler A."/>
            <person name="Grigoriev I.V."/>
            <person name="Martin F.M."/>
            <person name="Hacquard S."/>
        </authorList>
    </citation>
    <scope>NUCLEOTIDE SEQUENCE [LARGE SCALE GENOMIC DNA]</scope>
    <source>
        <strain evidence="4 5">MPI-SDFR-AT-0080</strain>
    </source>
</reference>
<dbReference type="PANTHER" id="PTHR43283:SF17">
    <property type="entry name" value="(LOVD), PUTATIVE (AFU_ORTHOLOGUE AFUA_5G00920)-RELATED"/>
    <property type="match status" value="1"/>
</dbReference>
<dbReference type="PANTHER" id="PTHR43283">
    <property type="entry name" value="BETA-LACTAMASE-RELATED"/>
    <property type="match status" value="1"/>
</dbReference>
<dbReference type="InterPro" id="IPR012338">
    <property type="entry name" value="Beta-lactam/transpept-like"/>
</dbReference>
<evidence type="ECO:0000313" key="5">
    <source>
        <dbReference type="Proteomes" id="UP000774617"/>
    </source>
</evidence>
<proteinExistence type="inferred from homology"/>
<dbReference type="InterPro" id="IPR050789">
    <property type="entry name" value="Diverse_Enzym_Activities"/>
</dbReference>
<name>A0ABQ8GLZ5_9PEZI</name>
<keyword evidence="5" id="KW-1185">Reference proteome</keyword>
<sequence>MESLDQIAQGFLKDEQLPLPRVTIGAVNKSGSFNYLKSFGEEAGGPEGEPSDVNALHWVASCTKLITTIAALQCVEKGLLALDDDVAKLLPEWKDAKILLGHDDNKQPIFKPAENTITLRQLLTHTAGMAYRFSHPLVEEYFANRGEGRLLLAAISESYPPFLVSEPGTEWCYSPGLDWAGQMIERVTGTSLDAYFKAHIFHPLGIHDATFHLPAGARPATLWARLPPGASLPAGSTRPLVPAPPLLPTPVEHVHGGAGLWASAPALLKLYGAALRQDAQLLRPQTWESMFVTQVPESVAKRGLSGLETQGREMRNNALGALPDGVKVGFGFGGLVTREAVEGTRAEGSLSWSGLPNCYWWIDPKKGVAGVYLSQLVPTGDDKSVELAREFEHAVYKAVDGQ</sequence>
<comment type="similarity">
    <text evidence="1">Belongs to the class-A beta-lactamase family.</text>
</comment>
<feature type="domain" description="Beta-lactamase-related" evidence="3">
    <location>
        <begin position="31"/>
        <end position="387"/>
    </location>
</feature>
<comment type="caution">
    <text evidence="4">The sequence shown here is derived from an EMBL/GenBank/DDBJ whole genome shotgun (WGS) entry which is preliminary data.</text>
</comment>
<accession>A0ABQ8GLZ5</accession>
<evidence type="ECO:0000313" key="4">
    <source>
        <dbReference type="EMBL" id="KAH7060688.1"/>
    </source>
</evidence>
<keyword evidence="2" id="KW-0378">Hydrolase</keyword>
<dbReference type="Proteomes" id="UP000774617">
    <property type="component" value="Unassembled WGS sequence"/>
</dbReference>
<evidence type="ECO:0000256" key="1">
    <source>
        <dbReference type="ARBA" id="ARBA00009009"/>
    </source>
</evidence>
<dbReference type="Pfam" id="PF00144">
    <property type="entry name" value="Beta-lactamase"/>
    <property type="match status" value="1"/>
</dbReference>
<dbReference type="EMBL" id="JAGTJR010000005">
    <property type="protein sequence ID" value="KAH7060688.1"/>
    <property type="molecule type" value="Genomic_DNA"/>
</dbReference>
<dbReference type="Gene3D" id="3.40.710.10">
    <property type="entry name" value="DD-peptidase/beta-lactamase superfamily"/>
    <property type="match status" value="1"/>
</dbReference>